<dbReference type="PANTHER" id="PTHR43537">
    <property type="entry name" value="TRANSCRIPTIONAL REGULATOR, GNTR FAMILY"/>
    <property type="match status" value="1"/>
</dbReference>
<dbReference type="GO" id="GO:0003700">
    <property type="term" value="F:DNA-binding transcription factor activity"/>
    <property type="evidence" value="ECO:0007669"/>
    <property type="project" value="InterPro"/>
</dbReference>
<keyword evidence="2" id="KW-0238">DNA-binding</keyword>
<evidence type="ECO:0000256" key="2">
    <source>
        <dbReference type="ARBA" id="ARBA00023125"/>
    </source>
</evidence>
<dbReference type="PROSITE" id="PS50949">
    <property type="entry name" value="HTH_GNTR"/>
    <property type="match status" value="1"/>
</dbReference>
<dbReference type="InterPro" id="IPR000524">
    <property type="entry name" value="Tscrpt_reg_HTH_GntR"/>
</dbReference>
<dbReference type="SMART" id="SM00345">
    <property type="entry name" value="HTH_GNTR"/>
    <property type="match status" value="1"/>
</dbReference>
<evidence type="ECO:0000256" key="3">
    <source>
        <dbReference type="ARBA" id="ARBA00023163"/>
    </source>
</evidence>
<protein>
    <submittedName>
        <fullName evidence="5">Transcriptional regulator, GntR family</fullName>
    </submittedName>
</protein>
<dbReference type="Proteomes" id="UP000064920">
    <property type="component" value="Chromosome"/>
</dbReference>
<accession>A0A0N7HJ49</accession>
<dbReference type="RefSeq" id="WP_236852455.1">
    <property type="nucleotide sequence ID" value="NZ_CP012023.1"/>
</dbReference>
<proteinExistence type="predicted"/>
<dbReference type="PANTHER" id="PTHR43537:SF45">
    <property type="entry name" value="GNTR FAMILY REGULATORY PROTEIN"/>
    <property type="match status" value="1"/>
</dbReference>
<dbReference type="InterPro" id="IPR011711">
    <property type="entry name" value="GntR_C"/>
</dbReference>
<dbReference type="AlphaFoldDB" id="A0A0N7HJ49"/>
<name>A0A0N7HJ49_9RHOB</name>
<dbReference type="KEGG" id="cmar:IMCC12053_3082"/>
<dbReference type="InterPro" id="IPR036388">
    <property type="entry name" value="WH-like_DNA-bd_sf"/>
</dbReference>
<keyword evidence="6" id="KW-1185">Reference proteome</keyword>
<evidence type="ECO:0000313" key="5">
    <source>
        <dbReference type="EMBL" id="ALI57029.1"/>
    </source>
</evidence>
<evidence type="ECO:0000256" key="1">
    <source>
        <dbReference type="ARBA" id="ARBA00023015"/>
    </source>
</evidence>
<dbReference type="SUPFAM" id="SSF48008">
    <property type="entry name" value="GntR ligand-binding domain-like"/>
    <property type="match status" value="1"/>
</dbReference>
<dbReference type="SUPFAM" id="SSF46785">
    <property type="entry name" value="Winged helix' DNA-binding domain"/>
    <property type="match status" value="1"/>
</dbReference>
<dbReference type="InterPro" id="IPR036390">
    <property type="entry name" value="WH_DNA-bd_sf"/>
</dbReference>
<dbReference type="PATRIC" id="fig|1397108.4.peg.3166"/>
<feature type="domain" description="HTH gntR-type" evidence="4">
    <location>
        <begin position="15"/>
        <end position="82"/>
    </location>
</feature>
<gene>
    <name evidence="5" type="ORF">IMCC12053_3082</name>
</gene>
<dbReference type="GO" id="GO:0003677">
    <property type="term" value="F:DNA binding"/>
    <property type="evidence" value="ECO:0007669"/>
    <property type="project" value="UniProtKB-KW"/>
</dbReference>
<sequence>MPDTHHALEIENLTGPLGQRIYYALRNSILDLSLEPGMALRKGALCEQLGVSRSPVAEALGRLSSDGLVDIIPQSVTRVSRFSMSELREESFLRDAIEVSAVGKVAKERTDEQLRKLKRNLQMQNLLVADGDFQGFFEADLAFHDLILAFTGYPKVALAADQMSLQLRRARVLILPEKGRKAESVMEHKAILDAIEAQDVNAAKRAMSRHLSHLITRVAPLELHRPEYFRTHRKSNDDAR</sequence>
<keyword evidence="3" id="KW-0804">Transcription</keyword>
<keyword evidence="1" id="KW-0805">Transcription regulation</keyword>
<dbReference type="Gene3D" id="1.20.120.530">
    <property type="entry name" value="GntR ligand-binding domain-like"/>
    <property type="match status" value="1"/>
</dbReference>
<evidence type="ECO:0000259" key="4">
    <source>
        <dbReference type="PROSITE" id="PS50949"/>
    </source>
</evidence>
<dbReference type="CDD" id="cd07377">
    <property type="entry name" value="WHTH_GntR"/>
    <property type="match status" value="1"/>
</dbReference>
<reference evidence="5 6" key="1">
    <citation type="submission" date="2015-05" db="EMBL/GenBank/DDBJ databases">
        <authorList>
            <person name="Wang D.B."/>
            <person name="Wang M."/>
        </authorList>
    </citation>
    <scope>NUCLEOTIDE SEQUENCE [LARGE SCALE GENOMIC DNA]</scope>
    <source>
        <strain evidence="5 6">IMCC 12053</strain>
    </source>
</reference>
<dbReference type="InterPro" id="IPR008920">
    <property type="entry name" value="TF_FadR/GntR_C"/>
</dbReference>
<dbReference type="SMART" id="SM00895">
    <property type="entry name" value="FCD"/>
    <property type="match status" value="1"/>
</dbReference>
<dbReference type="Pfam" id="PF00392">
    <property type="entry name" value="GntR"/>
    <property type="match status" value="1"/>
</dbReference>
<dbReference type="EMBL" id="CP012023">
    <property type="protein sequence ID" value="ALI57029.1"/>
    <property type="molecule type" value="Genomic_DNA"/>
</dbReference>
<evidence type="ECO:0000313" key="6">
    <source>
        <dbReference type="Proteomes" id="UP000064920"/>
    </source>
</evidence>
<dbReference type="STRING" id="1397108.IMCC12053_3082"/>
<dbReference type="Pfam" id="PF07729">
    <property type="entry name" value="FCD"/>
    <property type="match status" value="1"/>
</dbReference>
<organism evidence="5 6">
    <name type="scientific">Celeribacter marinus</name>
    <dbReference type="NCBI Taxonomy" id="1397108"/>
    <lineage>
        <taxon>Bacteria</taxon>
        <taxon>Pseudomonadati</taxon>
        <taxon>Pseudomonadota</taxon>
        <taxon>Alphaproteobacteria</taxon>
        <taxon>Rhodobacterales</taxon>
        <taxon>Roseobacteraceae</taxon>
        <taxon>Celeribacter</taxon>
    </lineage>
</organism>
<dbReference type="Gene3D" id="1.10.10.10">
    <property type="entry name" value="Winged helix-like DNA-binding domain superfamily/Winged helix DNA-binding domain"/>
    <property type="match status" value="1"/>
</dbReference>